<feature type="transmembrane region" description="Helical" evidence="1">
    <location>
        <begin position="127"/>
        <end position="148"/>
    </location>
</feature>
<protein>
    <submittedName>
        <fullName evidence="2">Membrane protein containing DUF981</fullName>
    </submittedName>
</protein>
<evidence type="ECO:0000256" key="1">
    <source>
        <dbReference type="SAM" id="Phobius"/>
    </source>
</evidence>
<organism evidence="2">
    <name type="scientific">mine drainage metagenome</name>
    <dbReference type="NCBI Taxonomy" id="410659"/>
    <lineage>
        <taxon>unclassified sequences</taxon>
        <taxon>metagenomes</taxon>
        <taxon>ecological metagenomes</taxon>
    </lineage>
</organism>
<feature type="transmembrane region" description="Helical" evidence="1">
    <location>
        <begin position="39"/>
        <end position="61"/>
    </location>
</feature>
<proteinExistence type="predicted"/>
<feature type="transmembrane region" description="Helical" evidence="1">
    <location>
        <begin position="67"/>
        <end position="88"/>
    </location>
</feature>
<dbReference type="AlphaFoldDB" id="T1AUK0"/>
<feature type="transmembrane region" description="Helical" evidence="1">
    <location>
        <begin position="160"/>
        <end position="181"/>
    </location>
</feature>
<keyword evidence="1" id="KW-1133">Transmembrane helix</keyword>
<dbReference type="EMBL" id="AUZZ01001452">
    <property type="protein sequence ID" value="EQD64316.1"/>
    <property type="molecule type" value="Genomic_DNA"/>
</dbReference>
<reference evidence="2" key="1">
    <citation type="submission" date="2013-08" db="EMBL/GenBank/DDBJ databases">
        <authorList>
            <person name="Mendez C."/>
            <person name="Richter M."/>
            <person name="Ferrer M."/>
            <person name="Sanchez J."/>
        </authorList>
    </citation>
    <scope>NUCLEOTIDE SEQUENCE</scope>
</reference>
<feature type="transmembrane region" description="Helical" evidence="1">
    <location>
        <begin position="6"/>
        <end position="27"/>
    </location>
</feature>
<name>T1AUK0_9ZZZZ</name>
<dbReference type="InterPro" id="IPR009324">
    <property type="entry name" value="DUF981"/>
</dbReference>
<accession>T1AUK0</accession>
<reference evidence="2" key="2">
    <citation type="journal article" date="2014" name="ISME J.">
        <title>Microbial stratification in low pH oxic and suboxic macroscopic growths along an acid mine drainage.</title>
        <authorList>
            <person name="Mendez-Garcia C."/>
            <person name="Mesa V."/>
            <person name="Sprenger R.R."/>
            <person name="Richter M."/>
            <person name="Diez M.S."/>
            <person name="Solano J."/>
            <person name="Bargiela R."/>
            <person name="Golyshina O.V."/>
            <person name="Manteca A."/>
            <person name="Ramos J.L."/>
            <person name="Gallego J.R."/>
            <person name="Llorente I."/>
            <person name="Martins Dos Santos V.A."/>
            <person name="Jensen O.N."/>
            <person name="Pelaez A.I."/>
            <person name="Sanchez J."/>
            <person name="Ferrer M."/>
        </authorList>
    </citation>
    <scope>NUCLEOTIDE SEQUENCE</scope>
</reference>
<gene>
    <name evidence="2" type="ORF">B2A_02067</name>
</gene>
<comment type="caution">
    <text evidence="2">The sequence shown here is derived from an EMBL/GenBank/DDBJ whole genome shotgun (WGS) entry which is preliminary data.</text>
</comment>
<dbReference type="Pfam" id="PF06168">
    <property type="entry name" value="DUF981"/>
    <property type="match status" value="1"/>
</dbReference>
<keyword evidence="1" id="KW-0812">Transmembrane</keyword>
<sequence length="193" mass="20950">MATFIDPLTVMLLSLGMSALLLALYYFKAGSGKKDMGSLVVPVFVLGLFNAISGFLMSFTWPLPGSYNMLFGDPLLVLGLLMIAGSYMASKGTDVKVLSLLGFLLGIYLLVGTIGISQFGMEHGNNWITATGLYAFSFLAGIFSPVLYLKPKGSNKYAYYFEAFLLIVVMLIALLIGYMGLHEHLGAFSTYFP</sequence>
<evidence type="ECO:0000313" key="2">
    <source>
        <dbReference type="EMBL" id="EQD64316.1"/>
    </source>
</evidence>
<feature type="transmembrane region" description="Helical" evidence="1">
    <location>
        <begin position="100"/>
        <end position="121"/>
    </location>
</feature>
<keyword evidence="1" id="KW-0472">Membrane</keyword>